<feature type="transmembrane region" description="Helical" evidence="1">
    <location>
        <begin position="155"/>
        <end position="179"/>
    </location>
</feature>
<proteinExistence type="predicted"/>
<keyword evidence="1" id="KW-0472">Membrane</keyword>
<evidence type="ECO:0000313" key="3">
    <source>
        <dbReference type="EMBL" id="MBA8925854.1"/>
    </source>
</evidence>
<feature type="transmembrane region" description="Helical" evidence="1">
    <location>
        <begin position="20"/>
        <end position="42"/>
    </location>
</feature>
<protein>
    <recommendedName>
        <fullName evidence="2">CAAX prenyl protease 2/Lysostaphin resistance protein A-like domain-containing protein</fullName>
    </recommendedName>
</protein>
<keyword evidence="1" id="KW-0812">Transmembrane</keyword>
<gene>
    <name evidence="3" type="ORF">BC739_003053</name>
</gene>
<feature type="transmembrane region" description="Helical" evidence="1">
    <location>
        <begin position="191"/>
        <end position="213"/>
    </location>
</feature>
<evidence type="ECO:0000313" key="4">
    <source>
        <dbReference type="Proteomes" id="UP000517916"/>
    </source>
</evidence>
<dbReference type="EMBL" id="JACJID010000002">
    <property type="protein sequence ID" value="MBA8925854.1"/>
    <property type="molecule type" value="Genomic_DNA"/>
</dbReference>
<comment type="caution">
    <text evidence="3">The sequence shown here is derived from an EMBL/GenBank/DDBJ whole genome shotgun (WGS) entry which is preliminary data.</text>
</comment>
<keyword evidence="1" id="KW-1133">Transmembrane helix</keyword>
<accession>A0ABR6BH00</accession>
<feature type="transmembrane region" description="Helical" evidence="1">
    <location>
        <begin position="49"/>
        <end position="70"/>
    </location>
</feature>
<feature type="transmembrane region" description="Helical" evidence="1">
    <location>
        <begin position="90"/>
        <end position="113"/>
    </location>
</feature>
<reference evidence="3 4" key="1">
    <citation type="submission" date="2020-08" db="EMBL/GenBank/DDBJ databases">
        <title>Genomic Encyclopedia of Archaeal and Bacterial Type Strains, Phase II (KMG-II): from individual species to whole genera.</title>
        <authorList>
            <person name="Goeker M."/>
        </authorList>
    </citation>
    <scope>NUCLEOTIDE SEQUENCE [LARGE SCALE GENOMIC DNA]</scope>
    <source>
        <strain evidence="3 4">DSM 43850</strain>
    </source>
</reference>
<dbReference type="Proteomes" id="UP000517916">
    <property type="component" value="Unassembled WGS sequence"/>
</dbReference>
<name>A0ABR6BH00_9PSEU</name>
<keyword evidence="4" id="KW-1185">Reference proteome</keyword>
<evidence type="ECO:0000256" key="1">
    <source>
        <dbReference type="SAM" id="Phobius"/>
    </source>
</evidence>
<organism evidence="3 4">
    <name type="scientific">Kutzneria viridogrisea</name>
    <dbReference type="NCBI Taxonomy" id="47990"/>
    <lineage>
        <taxon>Bacteria</taxon>
        <taxon>Bacillati</taxon>
        <taxon>Actinomycetota</taxon>
        <taxon>Actinomycetes</taxon>
        <taxon>Pseudonocardiales</taxon>
        <taxon>Pseudonocardiaceae</taxon>
        <taxon>Kutzneria</taxon>
    </lineage>
</organism>
<evidence type="ECO:0000259" key="2">
    <source>
        <dbReference type="Pfam" id="PF02517"/>
    </source>
</evidence>
<feature type="transmembrane region" description="Helical" evidence="1">
    <location>
        <begin position="125"/>
        <end position="143"/>
    </location>
</feature>
<dbReference type="Pfam" id="PF02517">
    <property type="entry name" value="Rce1-like"/>
    <property type="match status" value="1"/>
</dbReference>
<dbReference type="RefSeq" id="WP_182837484.1">
    <property type="nucleotide sequence ID" value="NZ_BAAABQ010000059.1"/>
</dbReference>
<feature type="domain" description="CAAX prenyl protease 2/Lysostaphin resistance protein A-like" evidence="2">
    <location>
        <begin position="128"/>
        <end position="217"/>
    </location>
</feature>
<sequence>MDGEQLVAPARPDLRWGLPVFLIGFGSYYLVSLLIAALVPAGDTHSGPLLLLPLSANLLLGAAPVIGSLLRGTGPRADFGLLPTVRGMGVGVVCGAVSVVVGVVLSLAVTHVLHPVSPQIPTGGFSVWTLSYGVFLVVGAPITEELLVRGALWGALAGYGVPRGIVLVFTALVFAFLHLDPPRLLSLFAQGLAIGAARLLTGGIGASIVAHAANNLLPALALLLVA</sequence>
<dbReference type="InterPro" id="IPR003675">
    <property type="entry name" value="Rce1/LyrA-like_dom"/>
</dbReference>